<dbReference type="EMBL" id="JBHULX010000027">
    <property type="protein sequence ID" value="MFD2591874.1"/>
    <property type="molecule type" value="Genomic_DNA"/>
</dbReference>
<accession>A0ABW5NA53</accession>
<dbReference type="RefSeq" id="WP_378258518.1">
    <property type="nucleotide sequence ID" value="NZ_JBHSJV010000001.1"/>
</dbReference>
<dbReference type="Proteomes" id="UP001597459">
    <property type="component" value="Unassembled WGS sequence"/>
</dbReference>
<sequence length="99" mass="11558">MKLIPLKDINDEQEFWRGTRFRQYEVTLNAESKEEDYYEYMLAEIPGEKDYMLLTCIEGYKAGIALALVKMAEDKSKRVVKGKAVKYSMGTKNTYVIEE</sequence>
<reference evidence="2" key="1">
    <citation type="journal article" date="2019" name="Int. J. Syst. Evol. Microbiol.">
        <title>The Global Catalogue of Microorganisms (GCM) 10K type strain sequencing project: providing services to taxonomists for standard genome sequencing and annotation.</title>
        <authorList>
            <consortium name="The Broad Institute Genomics Platform"/>
            <consortium name="The Broad Institute Genome Sequencing Center for Infectious Disease"/>
            <person name="Wu L."/>
            <person name="Ma J."/>
        </authorList>
    </citation>
    <scope>NUCLEOTIDE SEQUENCE [LARGE SCALE GENOMIC DNA]</scope>
    <source>
        <strain evidence="2">KCTC 42423</strain>
    </source>
</reference>
<evidence type="ECO:0000313" key="2">
    <source>
        <dbReference type="Proteomes" id="UP001597459"/>
    </source>
</evidence>
<keyword evidence="2" id="KW-1185">Reference proteome</keyword>
<comment type="caution">
    <text evidence="1">The sequence shown here is derived from an EMBL/GenBank/DDBJ whole genome shotgun (WGS) entry which is preliminary data.</text>
</comment>
<organism evidence="1 2">
    <name type="scientific">Aquimarina hainanensis</name>
    <dbReference type="NCBI Taxonomy" id="1578017"/>
    <lineage>
        <taxon>Bacteria</taxon>
        <taxon>Pseudomonadati</taxon>
        <taxon>Bacteroidota</taxon>
        <taxon>Flavobacteriia</taxon>
        <taxon>Flavobacteriales</taxon>
        <taxon>Flavobacteriaceae</taxon>
        <taxon>Aquimarina</taxon>
    </lineage>
</organism>
<name>A0ABW5NA53_9FLAO</name>
<proteinExistence type="predicted"/>
<gene>
    <name evidence="1" type="ORF">ACFSTE_13640</name>
</gene>
<evidence type="ECO:0000313" key="1">
    <source>
        <dbReference type="EMBL" id="MFD2591874.1"/>
    </source>
</evidence>
<protein>
    <submittedName>
        <fullName evidence="1">Uncharacterized protein</fullName>
    </submittedName>
</protein>